<dbReference type="InterPro" id="IPR011343">
    <property type="entry name" value="DeoC"/>
</dbReference>
<keyword evidence="5 8" id="KW-0704">Schiff base</keyword>
<dbReference type="AlphaFoldDB" id="A0A6G1HX10"/>
<dbReference type="EC" id="4.1.2.4" evidence="2"/>
<dbReference type="Proteomes" id="UP000799640">
    <property type="component" value="Unassembled WGS sequence"/>
</dbReference>
<dbReference type="PANTHER" id="PTHR10889:SF1">
    <property type="entry name" value="DEOXYRIBOSE-PHOSPHATE ALDOLASE"/>
    <property type="match status" value="1"/>
</dbReference>
<dbReference type="PIRSF" id="PIRSF001357">
    <property type="entry name" value="DeoC"/>
    <property type="match status" value="1"/>
</dbReference>
<dbReference type="HAMAP" id="MF_00114">
    <property type="entry name" value="DeoC_type1"/>
    <property type="match status" value="1"/>
</dbReference>
<comment type="similarity">
    <text evidence="1">Belongs to the DeoC/FbaB aldolase family. DeoC type 1 subfamily.</text>
</comment>
<comment type="catalytic activity">
    <reaction evidence="7">
        <text>2-deoxy-D-ribose 5-phosphate = D-glyceraldehyde 3-phosphate + acetaldehyde</text>
        <dbReference type="Rhea" id="RHEA:12821"/>
        <dbReference type="ChEBI" id="CHEBI:15343"/>
        <dbReference type="ChEBI" id="CHEBI:59776"/>
        <dbReference type="ChEBI" id="CHEBI:62877"/>
        <dbReference type="EC" id="4.1.2.4"/>
    </reaction>
</comment>
<evidence type="ECO:0000256" key="7">
    <source>
        <dbReference type="ARBA" id="ARBA00048791"/>
    </source>
</evidence>
<reference evidence="9" key="1">
    <citation type="journal article" date="2020" name="Stud. Mycol.">
        <title>101 Dothideomycetes genomes: a test case for predicting lifestyles and emergence of pathogens.</title>
        <authorList>
            <person name="Haridas S."/>
            <person name="Albert R."/>
            <person name="Binder M."/>
            <person name="Bloem J."/>
            <person name="Labutti K."/>
            <person name="Salamov A."/>
            <person name="Andreopoulos B."/>
            <person name="Baker S."/>
            <person name="Barry K."/>
            <person name="Bills G."/>
            <person name="Bluhm B."/>
            <person name="Cannon C."/>
            <person name="Castanera R."/>
            <person name="Culley D."/>
            <person name="Daum C."/>
            <person name="Ezra D."/>
            <person name="Gonzalez J."/>
            <person name="Henrissat B."/>
            <person name="Kuo A."/>
            <person name="Liang C."/>
            <person name="Lipzen A."/>
            <person name="Lutzoni F."/>
            <person name="Magnuson J."/>
            <person name="Mondo S."/>
            <person name="Nolan M."/>
            <person name="Ohm R."/>
            <person name="Pangilinan J."/>
            <person name="Park H.-J."/>
            <person name="Ramirez L."/>
            <person name="Alfaro M."/>
            <person name="Sun H."/>
            <person name="Tritt A."/>
            <person name="Yoshinaga Y."/>
            <person name="Zwiers L.-H."/>
            <person name="Turgeon B."/>
            <person name="Goodwin S."/>
            <person name="Spatafora J."/>
            <person name="Crous P."/>
            <person name="Grigoriev I."/>
        </authorList>
    </citation>
    <scope>NUCLEOTIDE SEQUENCE</scope>
    <source>
        <strain evidence="9">CBS 262.69</strain>
    </source>
</reference>
<keyword evidence="4" id="KW-0456">Lyase</keyword>
<evidence type="ECO:0000256" key="1">
    <source>
        <dbReference type="ARBA" id="ARBA00010936"/>
    </source>
</evidence>
<evidence type="ECO:0000256" key="4">
    <source>
        <dbReference type="ARBA" id="ARBA00023239"/>
    </source>
</evidence>
<dbReference type="SUPFAM" id="SSF51569">
    <property type="entry name" value="Aldolase"/>
    <property type="match status" value="1"/>
</dbReference>
<keyword evidence="3" id="KW-0963">Cytoplasm</keyword>
<dbReference type="OrthoDB" id="70823at2759"/>
<dbReference type="Pfam" id="PF01791">
    <property type="entry name" value="DeoC"/>
    <property type="match status" value="1"/>
</dbReference>
<dbReference type="PANTHER" id="PTHR10889">
    <property type="entry name" value="DEOXYRIBOSE-PHOSPHATE ALDOLASE"/>
    <property type="match status" value="1"/>
</dbReference>
<organism evidence="9 10">
    <name type="scientific">Trichodelitschia bisporula</name>
    <dbReference type="NCBI Taxonomy" id="703511"/>
    <lineage>
        <taxon>Eukaryota</taxon>
        <taxon>Fungi</taxon>
        <taxon>Dikarya</taxon>
        <taxon>Ascomycota</taxon>
        <taxon>Pezizomycotina</taxon>
        <taxon>Dothideomycetes</taxon>
        <taxon>Dothideomycetes incertae sedis</taxon>
        <taxon>Phaeotrichales</taxon>
        <taxon>Phaeotrichaceae</taxon>
        <taxon>Trichodelitschia</taxon>
    </lineage>
</organism>
<evidence type="ECO:0000313" key="10">
    <source>
        <dbReference type="Proteomes" id="UP000799640"/>
    </source>
</evidence>
<keyword evidence="10" id="KW-1185">Reference proteome</keyword>
<evidence type="ECO:0000256" key="6">
    <source>
        <dbReference type="ARBA" id="ARBA00032755"/>
    </source>
</evidence>
<dbReference type="GO" id="GO:0004139">
    <property type="term" value="F:deoxyribose-phosphate aldolase activity"/>
    <property type="evidence" value="ECO:0007669"/>
    <property type="project" value="UniProtKB-EC"/>
</dbReference>
<dbReference type="EMBL" id="ML996695">
    <property type="protein sequence ID" value="KAF2400451.1"/>
    <property type="molecule type" value="Genomic_DNA"/>
</dbReference>
<dbReference type="NCBIfam" id="TIGR00126">
    <property type="entry name" value="deoC"/>
    <property type="match status" value="1"/>
</dbReference>
<dbReference type="GO" id="GO:0009264">
    <property type="term" value="P:deoxyribonucleotide catabolic process"/>
    <property type="evidence" value="ECO:0007669"/>
    <property type="project" value="InterPro"/>
</dbReference>
<gene>
    <name evidence="9" type="ORF">EJ06DRAFT_431161</name>
</gene>
<dbReference type="GO" id="GO:0016052">
    <property type="term" value="P:carbohydrate catabolic process"/>
    <property type="evidence" value="ECO:0007669"/>
    <property type="project" value="TreeGrafter"/>
</dbReference>
<dbReference type="Gene3D" id="3.20.20.70">
    <property type="entry name" value="Aldolase class I"/>
    <property type="match status" value="1"/>
</dbReference>
<dbReference type="InterPro" id="IPR002915">
    <property type="entry name" value="DeoC/FbaB/LacD_aldolase"/>
</dbReference>
<protein>
    <recommendedName>
        <fullName evidence="2">deoxyribose-phosphate aldolase</fullName>
        <ecNumber evidence="2">4.1.2.4</ecNumber>
    </recommendedName>
    <alternativeName>
        <fullName evidence="6">2-deoxy-D-ribose 5-phosphate aldolase</fullName>
    </alternativeName>
</protein>
<proteinExistence type="inferred from homology"/>
<evidence type="ECO:0000256" key="5">
    <source>
        <dbReference type="ARBA" id="ARBA00023270"/>
    </source>
</evidence>
<accession>A0A6G1HX10</accession>
<sequence length="286" mass="29875">MPLQDHPFVSYTNTAWAKLIARAEGEYTALAAPPALDVSSPVALAAIIDHTHLTPGSPPSAIGQLVNEAVIGEFGAVCIYPERIPLALSLLSSPSPILHRPKIATVISFPAGTKMTAEKVADGQAALAAGAQELDVVLNRRPLQEGEYAAVYAELAAVRAGCSGVLKLILETSRLSAHEIIAATVLATTAGWEFVKTSTGFHGPGARVEDVRVMRRVGQWMVKWMGEEGFSRGVLQVKASGGIKTVGDARAMVEAGATRIGASAGVGILKEAKGDTAKTRVEEGGY</sequence>
<dbReference type="InterPro" id="IPR013785">
    <property type="entry name" value="Aldolase_TIM"/>
</dbReference>
<dbReference type="InterPro" id="IPR028581">
    <property type="entry name" value="DeoC_typeI"/>
</dbReference>
<name>A0A6G1HX10_9PEZI</name>
<dbReference type="GO" id="GO:0046386">
    <property type="term" value="P:deoxyribose phosphate catabolic process"/>
    <property type="evidence" value="ECO:0007669"/>
    <property type="project" value="UniProtKB-UniPathway"/>
</dbReference>
<dbReference type="SMART" id="SM01133">
    <property type="entry name" value="DeoC"/>
    <property type="match status" value="1"/>
</dbReference>
<evidence type="ECO:0000256" key="3">
    <source>
        <dbReference type="ARBA" id="ARBA00022490"/>
    </source>
</evidence>
<evidence type="ECO:0000313" key="9">
    <source>
        <dbReference type="EMBL" id="KAF2400451.1"/>
    </source>
</evidence>
<evidence type="ECO:0000256" key="2">
    <source>
        <dbReference type="ARBA" id="ARBA00012515"/>
    </source>
</evidence>
<feature type="active site" description="Schiff-base intermediate with acetaldehyde" evidence="8">
    <location>
        <position position="196"/>
    </location>
</feature>
<dbReference type="UniPathway" id="UPA00002">
    <property type="reaction ID" value="UER00468"/>
</dbReference>
<feature type="active site" description="Proton donor/acceptor" evidence="8">
    <location>
        <position position="238"/>
    </location>
</feature>
<dbReference type="GO" id="GO:0005737">
    <property type="term" value="C:cytoplasm"/>
    <property type="evidence" value="ECO:0007669"/>
    <property type="project" value="InterPro"/>
</dbReference>
<evidence type="ECO:0000256" key="8">
    <source>
        <dbReference type="PIRSR" id="PIRSR001357-50"/>
    </source>
</evidence>